<sequence length="159" mass="17620">MPGVQGKRTTSTAQAQCRLRRICPLQKRTSTRQTSVRWPRPRTTSLLAWNGRWTVIGCATCALAAWEVGRKRAGSVPLQRLSPTLVAINTDLSLGRKVVVSSVSLKDRASTLGLSLHYSLQTATIHEFSGRKHRHATRISPPETGQYHRQSSAQNPRTP</sequence>
<dbReference type="Proteomes" id="UP001302602">
    <property type="component" value="Unassembled WGS sequence"/>
</dbReference>
<evidence type="ECO:0000256" key="1">
    <source>
        <dbReference type="SAM" id="MobiDB-lite"/>
    </source>
</evidence>
<proteinExistence type="predicted"/>
<protein>
    <submittedName>
        <fullName evidence="2">Uncharacterized protein</fullName>
    </submittedName>
</protein>
<accession>A0AAN6TRI5</accession>
<dbReference type="GeneID" id="87823614"/>
<keyword evidence="3" id="KW-1185">Reference proteome</keyword>
<comment type="caution">
    <text evidence="2">The sequence shown here is derived from an EMBL/GenBank/DDBJ whole genome shotgun (WGS) entry which is preliminary data.</text>
</comment>
<name>A0AAN6TRI5_9PEZI</name>
<organism evidence="2 3">
    <name type="scientific">Parathielavia appendiculata</name>
    <dbReference type="NCBI Taxonomy" id="2587402"/>
    <lineage>
        <taxon>Eukaryota</taxon>
        <taxon>Fungi</taxon>
        <taxon>Dikarya</taxon>
        <taxon>Ascomycota</taxon>
        <taxon>Pezizomycotina</taxon>
        <taxon>Sordariomycetes</taxon>
        <taxon>Sordariomycetidae</taxon>
        <taxon>Sordariales</taxon>
        <taxon>Chaetomiaceae</taxon>
        <taxon>Parathielavia</taxon>
    </lineage>
</organism>
<feature type="region of interest" description="Disordered" evidence="1">
    <location>
        <begin position="129"/>
        <end position="159"/>
    </location>
</feature>
<reference evidence="2" key="1">
    <citation type="journal article" date="2023" name="Mol. Phylogenet. Evol.">
        <title>Genome-scale phylogeny and comparative genomics of the fungal order Sordariales.</title>
        <authorList>
            <person name="Hensen N."/>
            <person name="Bonometti L."/>
            <person name="Westerberg I."/>
            <person name="Brannstrom I.O."/>
            <person name="Guillou S."/>
            <person name="Cros-Aarteil S."/>
            <person name="Calhoun S."/>
            <person name="Haridas S."/>
            <person name="Kuo A."/>
            <person name="Mondo S."/>
            <person name="Pangilinan J."/>
            <person name="Riley R."/>
            <person name="LaButti K."/>
            <person name="Andreopoulos B."/>
            <person name="Lipzen A."/>
            <person name="Chen C."/>
            <person name="Yan M."/>
            <person name="Daum C."/>
            <person name="Ng V."/>
            <person name="Clum A."/>
            <person name="Steindorff A."/>
            <person name="Ohm R.A."/>
            <person name="Martin F."/>
            <person name="Silar P."/>
            <person name="Natvig D.O."/>
            <person name="Lalanne C."/>
            <person name="Gautier V."/>
            <person name="Ament-Velasquez S.L."/>
            <person name="Kruys A."/>
            <person name="Hutchinson M.I."/>
            <person name="Powell A.J."/>
            <person name="Barry K."/>
            <person name="Miller A.N."/>
            <person name="Grigoriev I.V."/>
            <person name="Debuchy R."/>
            <person name="Gladieux P."/>
            <person name="Hiltunen Thoren M."/>
            <person name="Johannesson H."/>
        </authorList>
    </citation>
    <scope>NUCLEOTIDE SEQUENCE</scope>
    <source>
        <strain evidence="2">CBS 731.68</strain>
    </source>
</reference>
<feature type="compositionally biased region" description="Polar residues" evidence="1">
    <location>
        <begin position="147"/>
        <end position="159"/>
    </location>
</feature>
<reference evidence="2" key="2">
    <citation type="submission" date="2023-05" db="EMBL/GenBank/DDBJ databases">
        <authorList>
            <consortium name="Lawrence Berkeley National Laboratory"/>
            <person name="Steindorff A."/>
            <person name="Hensen N."/>
            <person name="Bonometti L."/>
            <person name="Westerberg I."/>
            <person name="Brannstrom I.O."/>
            <person name="Guillou S."/>
            <person name="Cros-Aarteil S."/>
            <person name="Calhoun S."/>
            <person name="Haridas S."/>
            <person name="Kuo A."/>
            <person name="Mondo S."/>
            <person name="Pangilinan J."/>
            <person name="Riley R."/>
            <person name="Labutti K."/>
            <person name="Andreopoulos B."/>
            <person name="Lipzen A."/>
            <person name="Chen C."/>
            <person name="Yanf M."/>
            <person name="Daum C."/>
            <person name="Ng V."/>
            <person name="Clum A."/>
            <person name="Ohm R."/>
            <person name="Martin F."/>
            <person name="Silar P."/>
            <person name="Natvig D."/>
            <person name="Lalanne C."/>
            <person name="Gautier V."/>
            <person name="Ament-Velasquez S.L."/>
            <person name="Kruys A."/>
            <person name="Hutchinson M.I."/>
            <person name="Powell A.J."/>
            <person name="Barry K."/>
            <person name="Miller A.N."/>
            <person name="Grigoriev I.V."/>
            <person name="Debuchy R."/>
            <person name="Gladieux P."/>
            <person name="Thoren M.H."/>
            <person name="Johannesson H."/>
        </authorList>
    </citation>
    <scope>NUCLEOTIDE SEQUENCE</scope>
    <source>
        <strain evidence="2">CBS 731.68</strain>
    </source>
</reference>
<evidence type="ECO:0000313" key="3">
    <source>
        <dbReference type="Proteomes" id="UP001302602"/>
    </source>
</evidence>
<dbReference type="AlphaFoldDB" id="A0AAN6TRI5"/>
<dbReference type="EMBL" id="MU853260">
    <property type="protein sequence ID" value="KAK4118771.1"/>
    <property type="molecule type" value="Genomic_DNA"/>
</dbReference>
<gene>
    <name evidence="2" type="ORF">N657DRAFT_327823</name>
</gene>
<dbReference type="RefSeq" id="XP_062642544.1">
    <property type="nucleotide sequence ID" value="XM_062786844.1"/>
</dbReference>
<evidence type="ECO:0000313" key="2">
    <source>
        <dbReference type="EMBL" id="KAK4118771.1"/>
    </source>
</evidence>